<reference evidence="3" key="1">
    <citation type="submission" date="2017-03" db="EMBL/GenBank/DDBJ databases">
        <authorList>
            <person name="Sharma R."/>
            <person name="Thines M."/>
        </authorList>
    </citation>
    <scope>NUCLEOTIDE SEQUENCE [LARGE SCALE GENOMIC DNA]</scope>
</reference>
<sequence>MTDWAKKKYNEYSEYYMPWIEDKYLAWFGENKTSYTAKENIKSTKITGNSGVDKLQDGVADGVGGQFSQGGLLNVAGEGGFLGRSHRKSLAPEHPIRHFEDERQPTTTRQPTQYLTHIRHNG</sequence>
<protein>
    <submittedName>
        <fullName evidence="2">Uncharacterized protein</fullName>
    </submittedName>
</protein>
<organism evidence="2 3">
    <name type="scientific">Lasallia pustulata</name>
    <dbReference type="NCBI Taxonomy" id="136370"/>
    <lineage>
        <taxon>Eukaryota</taxon>
        <taxon>Fungi</taxon>
        <taxon>Dikarya</taxon>
        <taxon>Ascomycota</taxon>
        <taxon>Pezizomycotina</taxon>
        <taxon>Lecanoromycetes</taxon>
        <taxon>OSLEUM clade</taxon>
        <taxon>Umbilicariomycetidae</taxon>
        <taxon>Umbilicariales</taxon>
        <taxon>Umbilicariaceae</taxon>
        <taxon>Lasallia</taxon>
    </lineage>
</organism>
<dbReference type="Proteomes" id="UP000192927">
    <property type="component" value="Unassembled WGS sequence"/>
</dbReference>
<proteinExistence type="predicted"/>
<evidence type="ECO:0000313" key="2">
    <source>
        <dbReference type="EMBL" id="SLM40466.1"/>
    </source>
</evidence>
<accession>A0A1W5DBJ1</accession>
<evidence type="ECO:0000256" key="1">
    <source>
        <dbReference type="SAM" id="MobiDB-lite"/>
    </source>
</evidence>
<feature type="region of interest" description="Disordered" evidence="1">
    <location>
        <begin position="84"/>
        <end position="111"/>
    </location>
</feature>
<keyword evidence="3" id="KW-1185">Reference proteome</keyword>
<dbReference type="AlphaFoldDB" id="A0A1W5DBJ1"/>
<dbReference type="EMBL" id="FWEW01003727">
    <property type="protein sequence ID" value="SLM40466.1"/>
    <property type="molecule type" value="Genomic_DNA"/>
</dbReference>
<name>A0A1W5DBJ1_9LECA</name>
<evidence type="ECO:0000313" key="3">
    <source>
        <dbReference type="Proteomes" id="UP000192927"/>
    </source>
</evidence>
<feature type="compositionally biased region" description="Basic and acidic residues" evidence="1">
    <location>
        <begin position="90"/>
        <end position="104"/>
    </location>
</feature>